<dbReference type="Proteomes" id="UP000292209">
    <property type="component" value="Unassembled WGS sequence"/>
</dbReference>
<sequence length="321" mass="36998">MNSSPMVSIICTVFNQEDYVRESLDSVLQSDYPNLELIIVDNGSTDNSVRQIKGWLEENKEKISVIFISRNQSIPYCESFNRAFEQAKGEYFIDLSGDDLICKEHIFKSVACLEKYPQAAVCFSDAYLFSNDGKIRTFYPRSSKGKLQYAVIDGDVYELMVAKHHILSVTMIIRSSTFRLEGGYDEELSYEDFDIQVRLARKYPFVFSDHFGIKKRLHPKAMSVDQYKRYQSVMLPSTLKVCQKIKSMNKNPKEDLALLIRVQFELKHALLSANFQVARGFFELADDLGAKGIRMKLYENWLKHHCDISAIYGFLKSLRTG</sequence>
<evidence type="ECO:0000259" key="1">
    <source>
        <dbReference type="Pfam" id="PF00535"/>
    </source>
</evidence>
<keyword evidence="2" id="KW-0808">Transferase</keyword>
<dbReference type="OrthoDB" id="396512at2"/>
<evidence type="ECO:0000313" key="2">
    <source>
        <dbReference type="EMBL" id="RZS98315.1"/>
    </source>
</evidence>
<evidence type="ECO:0000313" key="3">
    <source>
        <dbReference type="Proteomes" id="UP000292209"/>
    </source>
</evidence>
<gene>
    <name evidence="2" type="ORF">BC751_3960</name>
</gene>
<proteinExistence type="predicted"/>
<name>A0A4Q7PDH6_9BACT</name>
<organism evidence="2 3">
    <name type="scientific">Cecembia calidifontis</name>
    <dbReference type="NCBI Taxonomy" id="1187080"/>
    <lineage>
        <taxon>Bacteria</taxon>
        <taxon>Pseudomonadati</taxon>
        <taxon>Bacteroidota</taxon>
        <taxon>Cytophagia</taxon>
        <taxon>Cytophagales</taxon>
        <taxon>Cyclobacteriaceae</taxon>
        <taxon>Cecembia</taxon>
    </lineage>
</organism>
<comment type="caution">
    <text evidence="2">The sequence shown here is derived from an EMBL/GenBank/DDBJ whole genome shotgun (WGS) entry which is preliminary data.</text>
</comment>
<accession>A0A4Q7PDH6</accession>
<dbReference type="EMBL" id="SGXG01000001">
    <property type="protein sequence ID" value="RZS98315.1"/>
    <property type="molecule type" value="Genomic_DNA"/>
</dbReference>
<protein>
    <submittedName>
        <fullName evidence="2">Glycosyl transferase family 2</fullName>
    </submittedName>
</protein>
<feature type="domain" description="Glycosyltransferase 2-like" evidence="1">
    <location>
        <begin position="8"/>
        <end position="132"/>
    </location>
</feature>
<dbReference type="Pfam" id="PF00535">
    <property type="entry name" value="Glycos_transf_2"/>
    <property type="match status" value="1"/>
</dbReference>
<dbReference type="InterPro" id="IPR029044">
    <property type="entry name" value="Nucleotide-diphossugar_trans"/>
</dbReference>
<reference evidence="2 3" key="1">
    <citation type="submission" date="2019-02" db="EMBL/GenBank/DDBJ databases">
        <title>Genomic Encyclopedia of Archaeal and Bacterial Type Strains, Phase II (KMG-II): from individual species to whole genera.</title>
        <authorList>
            <person name="Goeker M."/>
        </authorList>
    </citation>
    <scope>NUCLEOTIDE SEQUENCE [LARGE SCALE GENOMIC DNA]</scope>
    <source>
        <strain evidence="2 3">DSM 21411</strain>
    </source>
</reference>
<dbReference type="InterPro" id="IPR001173">
    <property type="entry name" value="Glyco_trans_2-like"/>
</dbReference>
<dbReference type="PANTHER" id="PTHR22916:SF3">
    <property type="entry name" value="UDP-GLCNAC:BETAGAL BETA-1,3-N-ACETYLGLUCOSAMINYLTRANSFERASE-LIKE PROTEIN 1"/>
    <property type="match status" value="1"/>
</dbReference>
<dbReference type="SUPFAM" id="SSF53448">
    <property type="entry name" value="Nucleotide-diphospho-sugar transferases"/>
    <property type="match status" value="1"/>
</dbReference>
<dbReference type="PANTHER" id="PTHR22916">
    <property type="entry name" value="GLYCOSYLTRANSFERASE"/>
    <property type="match status" value="1"/>
</dbReference>
<dbReference type="GO" id="GO:0016758">
    <property type="term" value="F:hexosyltransferase activity"/>
    <property type="evidence" value="ECO:0007669"/>
    <property type="project" value="UniProtKB-ARBA"/>
</dbReference>
<dbReference type="AlphaFoldDB" id="A0A4Q7PDH6"/>
<dbReference type="Gene3D" id="3.90.550.10">
    <property type="entry name" value="Spore Coat Polysaccharide Biosynthesis Protein SpsA, Chain A"/>
    <property type="match status" value="1"/>
</dbReference>
<dbReference type="RefSeq" id="WP_130277042.1">
    <property type="nucleotide sequence ID" value="NZ_SGXG01000001.1"/>
</dbReference>
<keyword evidence="3" id="KW-1185">Reference proteome</keyword>